<comment type="caution">
    <text evidence="2">The sequence shown here is derived from an EMBL/GenBank/DDBJ whole genome shotgun (WGS) entry which is preliminary data.</text>
</comment>
<dbReference type="InterPro" id="IPR025580">
    <property type="entry name" value="Gp46"/>
</dbReference>
<feature type="region of interest" description="Disordered" evidence="1">
    <location>
        <begin position="1"/>
        <end position="56"/>
    </location>
</feature>
<reference evidence="2" key="1">
    <citation type="submission" date="2023-01" db="EMBL/GenBank/DDBJ databases">
        <title>Human gut microbiome strain richness.</title>
        <authorList>
            <person name="Chen-Liaw A."/>
        </authorList>
    </citation>
    <scope>NUCLEOTIDE SEQUENCE</scope>
    <source>
        <strain evidence="2">D59st1_B8_D59t2_181005</strain>
    </source>
</reference>
<organism evidence="2 3">
    <name type="scientific">Ruminococcus bicirculans</name>
    <name type="common">ex Wegman et al. 2014</name>
    <dbReference type="NCBI Taxonomy" id="1160721"/>
    <lineage>
        <taxon>Bacteria</taxon>
        <taxon>Bacillati</taxon>
        <taxon>Bacillota</taxon>
        <taxon>Clostridia</taxon>
        <taxon>Eubacteriales</taxon>
        <taxon>Oscillospiraceae</taxon>
        <taxon>Ruminococcus</taxon>
    </lineage>
</organism>
<dbReference type="RefSeq" id="WP_195552345.1">
    <property type="nucleotide sequence ID" value="NZ_JADMNX010000022.1"/>
</dbReference>
<dbReference type="Proteomes" id="UP001211421">
    <property type="component" value="Unassembled WGS sequence"/>
</dbReference>
<evidence type="ECO:0000313" key="2">
    <source>
        <dbReference type="EMBL" id="MDB8743380.1"/>
    </source>
</evidence>
<accession>A0AAW6E6B1</accession>
<evidence type="ECO:0000313" key="3">
    <source>
        <dbReference type="Proteomes" id="UP001211421"/>
    </source>
</evidence>
<name>A0AAW6E6B1_9FIRM</name>
<proteinExistence type="predicted"/>
<protein>
    <submittedName>
        <fullName evidence="2">DUF4355 domain-containing protein</fullName>
    </submittedName>
</protein>
<dbReference type="AlphaFoldDB" id="A0AAW6E6B1"/>
<sequence length="144" mass="16287">MEEMTQETKATAAEKQEARTFSQEEVNAIVQKRLAEEKGKAQKQQASPEADERDKVLQERENKLVLSERKFNAKQLLAEERLPTELIDFLDYSTDDTYKDSITKLSDIFSKCGIKDTGARIDTGLNHGSATKSGDDDFARILKE</sequence>
<dbReference type="Pfam" id="PF14265">
    <property type="entry name" value="DUF4355"/>
    <property type="match status" value="1"/>
</dbReference>
<dbReference type="EMBL" id="JAQMLS010000022">
    <property type="protein sequence ID" value="MDB8743380.1"/>
    <property type="molecule type" value="Genomic_DNA"/>
</dbReference>
<evidence type="ECO:0000256" key="1">
    <source>
        <dbReference type="SAM" id="MobiDB-lite"/>
    </source>
</evidence>
<gene>
    <name evidence="2" type="ORF">PNV70_15070</name>
</gene>